<dbReference type="AlphaFoldDB" id="A0A0F8XLH1"/>
<protein>
    <submittedName>
        <fullName evidence="1">Uncharacterized protein</fullName>
    </submittedName>
</protein>
<feature type="non-terminal residue" evidence="1">
    <location>
        <position position="1"/>
    </location>
</feature>
<reference evidence="1" key="1">
    <citation type="journal article" date="2015" name="Nature">
        <title>Complex archaea that bridge the gap between prokaryotes and eukaryotes.</title>
        <authorList>
            <person name="Spang A."/>
            <person name="Saw J.H."/>
            <person name="Jorgensen S.L."/>
            <person name="Zaremba-Niedzwiedzka K."/>
            <person name="Martijn J."/>
            <person name="Lind A.E."/>
            <person name="van Eijk R."/>
            <person name="Schleper C."/>
            <person name="Guy L."/>
            <person name="Ettema T.J."/>
        </authorList>
    </citation>
    <scope>NUCLEOTIDE SEQUENCE</scope>
</reference>
<gene>
    <name evidence="1" type="ORF">LCGC14_2929050</name>
</gene>
<dbReference type="Gene3D" id="3.40.50.11350">
    <property type="match status" value="1"/>
</dbReference>
<organism evidence="1">
    <name type="scientific">marine sediment metagenome</name>
    <dbReference type="NCBI Taxonomy" id="412755"/>
    <lineage>
        <taxon>unclassified sequences</taxon>
        <taxon>metagenomes</taxon>
        <taxon>ecological metagenomes</taxon>
    </lineage>
</organism>
<dbReference type="EMBL" id="LAZR01058417">
    <property type="protein sequence ID" value="KKK69937.1"/>
    <property type="molecule type" value="Genomic_DNA"/>
</dbReference>
<sequence length="222" mass="25935">RKLSKRHMILKKLSKRSEKDVEKFIQEMRETVKNDPAVIEKFEEYGVSLDDIDIVHIEFCELDVSAKTKDKKIYINEKMLEDDGKVGDPTHYVAHEIIHYLQQKTGKNVDDSKREKEYLDKYGERMVACSRVNHKRDRDSVLAVKESLIDLLILSKTKHILGTYLSSFTEMAWWFGNCKAKVEIMGDHKEKEKKKVIKKLYGGGFVSVTKLWNGLIRKVKQD</sequence>
<name>A0A0F8XLH1_9ZZZZ</name>
<comment type="caution">
    <text evidence="1">The sequence shown here is derived from an EMBL/GenBank/DDBJ whole genome shotgun (WGS) entry which is preliminary data.</text>
</comment>
<evidence type="ECO:0000313" key="1">
    <source>
        <dbReference type="EMBL" id="KKK69937.1"/>
    </source>
</evidence>
<accession>A0A0F8XLH1</accession>
<proteinExistence type="predicted"/>